<evidence type="ECO:0000313" key="2">
    <source>
        <dbReference type="Proteomes" id="UP000011770"/>
    </source>
</evidence>
<dbReference type="PANTHER" id="PTHR45569:SF1">
    <property type="entry name" value="SENSOR PROTEIN KDPD"/>
    <property type="match status" value="1"/>
</dbReference>
<dbReference type="GO" id="GO:0005886">
    <property type="term" value="C:plasma membrane"/>
    <property type="evidence" value="ECO:0007669"/>
    <property type="project" value="TreeGrafter"/>
</dbReference>
<evidence type="ECO:0000313" key="1">
    <source>
        <dbReference type="EMBL" id="EMF82330.1"/>
    </source>
</evidence>
<organism evidence="1 2">
    <name type="scientific">Leptospira weilii serovar Topaz str. LT2116</name>
    <dbReference type="NCBI Taxonomy" id="1088540"/>
    <lineage>
        <taxon>Bacteria</taxon>
        <taxon>Pseudomonadati</taxon>
        <taxon>Spirochaetota</taxon>
        <taxon>Spirochaetia</taxon>
        <taxon>Leptospirales</taxon>
        <taxon>Leptospiraceae</taxon>
        <taxon>Leptospira</taxon>
    </lineage>
</organism>
<name>M3H0R2_9LEPT</name>
<comment type="caution">
    <text evidence="1">The sequence shown here is derived from an EMBL/GenBank/DDBJ whole genome shotgun (WGS) entry which is preliminary data.</text>
</comment>
<gene>
    <name evidence="1" type="ORF">LEP1GSC188_1688</name>
</gene>
<dbReference type="Proteomes" id="UP000011770">
    <property type="component" value="Unassembled WGS sequence"/>
</dbReference>
<dbReference type="CDD" id="cd01987">
    <property type="entry name" value="USP_KdpD-like"/>
    <property type="match status" value="1"/>
</dbReference>
<reference evidence="1 2" key="1">
    <citation type="submission" date="2013-01" db="EMBL/GenBank/DDBJ databases">
        <authorList>
            <person name="Harkins D.M."/>
            <person name="Durkin A.S."/>
            <person name="Brinkac L.M."/>
            <person name="Haft D.H."/>
            <person name="Selengut J.D."/>
            <person name="Sanka R."/>
            <person name="DePew J."/>
            <person name="Purushe J."/>
            <person name="Tulsiani S.M."/>
            <person name="Graham G.C."/>
            <person name="Burns M.-A."/>
            <person name="Dohnt M.F."/>
            <person name="Smythe L.D."/>
            <person name="McKay D.B."/>
            <person name="Craig S.B."/>
            <person name="Vinetz J.M."/>
            <person name="Sutton G.G."/>
            <person name="Nierman W.C."/>
            <person name="Fouts D.E."/>
        </authorList>
    </citation>
    <scope>NUCLEOTIDE SEQUENCE [LARGE SCALE GENOMIC DNA]</scope>
    <source>
        <strain evidence="1 2">LT2116</strain>
    </source>
</reference>
<dbReference type="SUPFAM" id="SSF52402">
    <property type="entry name" value="Adenine nucleotide alpha hydrolases-like"/>
    <property type="match status" value="1"/>
</dbReference>
<dbReference type="EMBL" id="AHOR02000024">
    <property type="protein sequence ID" value="EMF82330.1"/>
    <property type="molecule type" value="Genomic_DNA"/>
</dbReference>
<dbReference type="InterPro" id="IPR052023">
    <property type="entry name" value="Histidine_kinase_KdpD"/>
</dbReference>
<dbReference type="GO" id="GO:0000155">
    <property type="term" value="F:phosphorelay sensor kinase activity"/>
    <property type="evidence" value="ECO:0007669"/>
    <property type="project" value="TreeGrafter"/>
</dbReference>
<dbReference type="PANTHER" id="PTHR45569">
    <property type="entry name" value="SENSOR PROTEIN KDPD"/>
    <property type="match status" value="1"/>
</dbReference>
<protein>
    <recommendedName>
        <fullName evidence="3">Universal stress family protein</fullName>
    </recommendedName>
</protein>
<proteinExistence type="predicted"/>
<evidence type="ECO:0008006" key="3">
    <source>
        <dbReference type="Google" id="ProtNLM"/>
    </source>
</evidence>
<dbReference type="AlphaFoldDB" id="M3H0R2"/>
<accession>M3H0R2</accession>
<sequence length="219" mass="25152">MAISASPNSYSLLRYAKRLAYERNGELFAIYNQTRENLSKENISQLEKNLNFARELGSEILYAADENPVYAILRIAEQKNITRVVLEKPPMSWRKKWNSPSSKLARITSNFELCLVPYDHTSFSGEESALGRFLKTSSGGKQYVASLSLILLATCISLFLEPLTGYWSISFLYLFSYRESDPSSPKDRPSWRVCYRESFGIFYSFPPDIPSLSKNWKTF</sequence>